<reference evidence="2 3" key="1">
    <citation type="journal article" date="2014" name="PLoS Genet.">
        <title>Analysis of the Phlebiopsis gigantea genome, transcriptome and secretome provides insight into its pioneer colonization strategies of wood.</title>
        <authorList>
            <person name="Hori C."/>
            <person name="Ishida T."/>
            <person name="Igarashi K."/>
            <person name="Samejima M."/>
            <person name="Suzuki H."/>
            <person name="Master E."/>
            <person name="Ferreira P."/>
            <person name="Ruiz-Duenas F.J."/>
            <person name="Held B."/>
            <person name="Canessa P."/>
            <person name="Larrondo L.F."/>
            <person name="Schmoll M."/>
            <person name="Druzhinina I.S."/>
            <person name="Kubicek C.P."/>
            <person name="Gaskell J.A."/>
            <person name="Kersten P."/>
            <person name="St John F."/>
            <person name="Glasner J."/>
            <person name="Sabat G."/>
            <person name="Splinter BonDurant S."/>
            <person name="Syed K."/>
            <person name="Yadav J."/>
            <person name="Mgbeahuruike A.C."/>
            <person name="Kovalchuk A."/>
            <person name="Asiegbu F.O."/>
            <person name="Lackner G."/>
            <person name="Hoffmeister D."/>
            <person name="Rencoret J."/>
            <person name="Gutierrez A."/>
            <person name="Sun H."/>
            <person name="Lindquist E."/>
            <person name="Barry K."/>
            <person name="Riley R."/>
            <person name="Grigoriev I.V."/>
            <person name="Henrissat B."/>
            <person name="Kues U."/>
            <person name="Berka R.M."/>
            <person name="Martinez A.T."/>
            <person name="Covert S.F."/>
            <person name="Blanchette R.A."/>
            <person name="Cullen D."/>
        </authorList>
    </citation>
    <scope>NUCLEOTIDE SEQUENCE [LARGE SCALE GENOMIC DNA]</scope>
    <source>
        <strain evidence="2 3">11061_1 CR5-6</strain>
    </source>
</reference>
<feature type="chain" id="PRO_5002169488" description="Secreted protein" evidence="1">
    <location>
        <begin position="20"/>
        <end position="93"/>
    </location>
</feature>
<evidence type="ECO:0008006" key="4">
    <source>
        <dbReference type="Google" id="ProtNLM"/>
    </source>
</evidence>
<name>A0A0C3RZ28_PHLG1</name>
<gene>
    <name evidence="2" type="ORF">PHLGIDRAFT_414044</name>
</gene>
<proteinExistence type="predicted"/>
<dbReference type="EMBL" id="KN840495">
    <property type="protein sequence ID" value="KIP07526.1"/>
    <property type="molecule type" value="Genomic_DNA"/>
</dbReference>
<dbReference type="Proteomes" id="UP000053257">
    <property type="component" value="Unassembled WGS sequence"/>
</dbReference>
<organism evidence="2 3">
    <name type="scientific">Phlebiopsis gigantea (strain 11061_1 CR5-6)</name>
    <name type="common">White-rot fungus</name>
    <name type="synonym">Peniophora gigantea</name>
    <dbReference type="NCBI Taxonomy" id="745531"/>
    <lineage>
        <taxon>Eukaryota</taxon>
        <taxon>Fungi</taxon>
        <taxon>Dikarya</taxon>
        <taxon>Basidiomycota</taxon>
        <taxon>Agaricomycotina</taxon>
        <taxon>Agaricomycetes</taxon>
        <taxon>Polyporales</taxon>
        <taxon>Phanerochaetaceae</taxon>
        <taxon>Phlebiopsis</taxon>
    </lineage>
</organism>
<protein>
    <recommendedName>
        <fullName evidence="4">Secreted protein</fullName>
    </recommendedName>
</protein>
<accession>A0A0C3RZ28</accession>
<evidence type="ECO:0000313" key="2">
    <source>
        <dbReference type="EMBL" id="KIP07526.1"/>
    </source>
</evidence>
<feature type="signal peptide" evidence="1">
    <location>
        <begin position="1"/>
        <end position="19"/>
    </location>
</feature>
<keyword evidence="1" id="KW-0732">Signal</keyword>
<dbReference type="AlphaFoldDB" id="A0A0C3RZ28"/>
<dbReference type="HOGENOM" id="CLU_2400419_0_0_1"/>
<evidence type="ECO:0000256" key="1">
    <source>
        <dbReference type="SAM" id="SignalP"/>
    </source>
</evidence>
<sequence length="93" mass="10418">MKLSSILAVILMSLIQSRALKMIACKKQLTCLHVPSNIMASSMLSIVNIIPKGFSKETRNSHRRGYIRLLNDFQGRRPGTLQLQVRGVSTPPR</sequence>
<evidence type="ECO:0000313" key="3">
    <source>
        <dbReference type="Proteomes" id="UP000053257"/>
    </source>
</evidence>
<keyword evidence="3" id="KW-1185">Reference proteome</keyword>